<feature type="region of interest" description="Disordered" evidence="1">
    <location>
        <begin position="158"/>
        <end position="246"/>
    </location>
</feature>
<comment type="caution">
    <text evidence="2">The sequence shown here is derived from an EMBL/GenBank/DDBJ whole genome shotgun (WGS) entry which is preliminary data.</text>
</comment>
<dbReference type="AlphaFoldDB" id="A0A812WHI4"/>
<dbReference type="OrthoDB" id="449347at2759"/>
<feature type="compositionally biased region" description="Basic and acidic residues" evidence="1">
    <location>
        <begin position="162"/>
        <end position="179"/>
    </location>
</feature>
<feature type="region of interest" description="Disordered" evidence="1">
    <location>
        <begin position="101"/>
        <end position="141"/>
    </location>
</feature>
<protein>
    <submittedName>
        <fullName evidence="2">Uncharacterized protein</fullName>
    </submittedName>
</protein>
<gene>
    <name evidence="2" type="ORF">SNEC2469_LOCUS19434</name>
</gene>
<name>A0A812WHI4_9DINO</name>
<sequence>MLKSVINPQKQKLDHLPQAIEEWLEAIASYEKRKNASRNRTKIPEEIKTAALESMLPQDLEAHVQLNLSKFAGFDLLEEVARYLEHRTGKTLKAFSTTRAAGKDSAGDPMDVSSVGKGKEEWNEEAGQDETSWEQGEWAEDQGWEDWPEAAPKVVAGGLDQSTHDARPGRKEDTAKVDAMETVVVDSQGKEIDPSGKGKQKGKPKGEERGEKRKAPEEDEDEDEEDEEDDSWEDWKSPEGSPPGGRAAIASVAVSLATTNTVSASGGRERGSQDQRVEVNFDSGAAVTVVPTKYGRGTEKPREEMKFKTASGQNIPDYGPIRLKGTTSSGNSAALCCRLADVHRVLGSASDICRSHYAVLGEGGGYLIPKGNEFGKDFDARMKWLLRKHKGNPKSATKLHVRRGVYVFDLACSPFTGQLEA</sequence>
<accession>A0A812WHI4</accession>
<feature type="compositionally biased region" description="Acidic residues" evidence="1">
    <location>
        <begin position="122"/>
        <end position="141"/>
    </location>
</feature>
<evidence type="ECO:0000313" key="2">
    <source>
        <dbReference type="EMBL" id="CAE7677029.1"/>
    </source>
</evidence>
<feature type="compositionally biased region" description="Acidic residues" evidence="1">
    <location>
        <begin position="217"/>
        <end position="232"/>
    </location>
</feature>
<dbReference type="EMBL" id="CAJNJA010033278">
    <property type="protein sequence ID" value="CAE7677029.1"/>
    <property type="molecule type" value="Genomic_DNA"/>
</dbReference>
<proteinExistence type="predicted"/>
<keyword evidence="3" id="KW-1185">Reference proteome</keyword>
<dbReference type="Proteomes" id="UP000601435">
    <property type="component" value="Unassembled WGS sequence"/>
</dbReference>
<evidence type="ECO:0000256" key="1">
    <source>
        <dbReference type="SAM" id="MobiDB-lite"/>
    </source>
</evidence>
<reference evidence="2" key="1">
    <citation type="submission" date="2021-02" db="EMBL/GenBank/DDBJ databases">
        <authorList>
            <person name="Dougan E. K."/>
            <person name="Rhodes N."/>
            <person name="Thang M."/>
            <person name="Chan C."/>
        </authorList>
    </citation>
    <scope>NUCLEOTIDE SEQUENCE</scope>
</reference>
<evidence type="ECO:0000313" key="3">
    <source>
        <dbReference type="Proteomes" id="UP000601435"/>
    </source>
</evidence>
<organism evidence="2 3">
    <name type="scientific">Symbiodinium necroappetens</name>
    <dbReference type="NCBI Taxonomy" id="1628268"/>
    <lineage>
        <taxon>Eukaryota</taxon>
        <taxon>Sar</taxon>
        <taxon>Alveolata</taxon>
        <taxon>Dinophyceae</taxon>
        <taxon>Suessiales</taxon>
        <taxon>Symbiodiniaceae</taxon>
        <taxon>Symbiodinium</taxon>
    </lineage>
</organism>
<feature type="compositionally biased region" description="Basic and acidic residues" evidence="1">
    <location>
        <begin position="204"/>
        <end position="216"/>
    </location>
</feature>